<evidence type="ECO:0000313" key="6">
    <source>
        <dbReference type="Proteomes" id="UP000038010"/>
    </source>
</evidence>
<evidence type="ECO:0000256" key="1">
    <source>
        <dbReference type="ARBA" id="ARBA00004123"/>
    </source>
</evidence>
<accession>A0A0N0NR84</accession>
<organism evidence="5 6">
    <name type="scientific">Cyphellophora attinorum</name>
    <dbReference type="NCBI Taxonomy" id="1664694"/>
    <lineage>
        <taxon>Eukaryota</taxon>
        <taxon>Fungi</taxon>
        <taxon>Dikarya</taxon>
        <taxon>Ascomycota</taxon>
        <taxon>Pezizomycotina</taxon>
        <taxon>Eurotiomycetes</taxon>
        <taxon>Chaetothyriomycetidae</taxon>
        <taxon>Chaetothyriales</taxon>
        <taxon>Cyphellophoraceae</taxon>
        <taxon>Cyphellophora</taxon>
    </lineage>
</organism>
<proteinExistence type="predicted"/>
<dbReference type="VEuPathDB" id="FungiDB:AB675_2458"/>
<dbReference type="InterPro" id="IPR008501">
    <property type="entry name" value="THOC7/Mft1"/>
</dbReference>
<dbReference type="STRING" id="1664694.A0A0N0NR84"/>
<dbReference type="RefSeq" id="XP_018004761.1">
    <property type="nucleotide sequence ID" value="XM_018142430.1"/>
</dbReference>
<dbReference type="GO" id="GO:0006397">
    <property type="term" value="P:mRNA processing"/>
    <property type="evidence" value="ECO:0007669"/>
    <property type="project" value="InterPro"/>
</dbReference>
<dbReference type="OrthoDB" id="205166at2759"/>
<protein>
    <recommendedName>
        <fullName evidence="7">THO complex subunit mft1</fullName>
    </recommendedName>
</protein>
<keyword evidence="3" id="KW-0175">Coiled coil</keyword>
<dbReference type="EMBL" id="LFJN01000002">
    <property type="protein sequence ID" value="KPI44798.1"/>
    <property type="molecule type" value="Genomic_DNA"/>
</dbReference>
<dbReference type="Proteomes" id="UP000038010">
    <property type="component" value="Unassembled WGS sequence"/>
</dbReference>
<dbReference type="AlphaFoldDB" id="A0A0N0NR84"/>
<name>A0A0N0NR84_9EURO</name>
<evidence type="ECO:0000256" key="3">
    <source>
        <dbReference type="SAM" id="Coils"/>
    </source>
</evidence>
<dbReference type="GO" id="GO:0000445">
    <property type="term" value="C:THO complex part of transcription export complex"/>
    <property type="evidence" value="ECO:0007669"/>
    <property type="project" value="InterPro"/>
</dbReference>
<evidence type="ECO:0000256" key="4">
    <source>
        <dbReference type="SAM" id="MobiDB-lite"/>
    </source>
</evidence>
<dbReference type="GeneID" id="28734310"/>
<gene>
    <name evidence="5" type="ORF">AB675_2458</name>
</gene>
<feature type="region of interest" description="Disordered" evidence="4">
    <location>
        <begin position="54"/>
        <end position="82"/>
    </location>
</feature>
<keyword evidence="2" id="KW-0539">Nucleus</keyword>
<evidence type="ECO:0000313" key="5">
    <source>
        <dbReference type="EMBL" id="KPI44798.1"/>
    </source>
</evidence>
<sequence>MAAFTLLDPAEEDKLHATRLLPIEYRAFTRLTGKLLGPKTPYQEFLRLRAPTTIEDNNTNADETGEPEVLTETTTTTTTTPSNRESISQILSTLPKHRATLLNEFSLFTRSTIQRIHLLHSANTTERARYHSETLAISDKADSVRSEISHLRTQLETAQQTLAKRKEWDVLADKVTGDRRLRERGEQHVGIERLKGEIEELEREGGELGTVWAERRSQLDVVVGEAMRLRRQIRGEKEPGAEGEAEEDGEDEVDDDGGMPRSNIGTPRPGEDDNGGATPLPEVGRSNVGTPMMGTPRMGAGGSGALLEVPEMSVLPPADEMDTS</sequence>
<feature type="compositionally biased region" description="Acidic residues" evidence="4">
    <location>
        <begin position="241"/>
        <end position="257"/>
    </location>
</feature>
<feature type="compositionally biased region" description="Low complexity" evidence="4">
    <location>
        <begin position="67"/>
        <end position="80"/>
    </location>
</feature>
<evidence type="ECO:0008006" key="7">
    <source>
        <dbReference type="Google" id="ProtNLM"/>
    </source>
</evidence>
<dbReference type="Pfam" id="PF05615">
    <property type="entry name" value="THOC7"/>
    <property type="match status" value="1"/>
</dbReference>
<comment type="subcellular location">
    <subcellularLocation>
        <location evidence="1">Nucleus</location>
    </subcellularLocation>
</comment>
<evidence type="ECO:0000256" key="2">
    <source>
        <dbReference type="ARBA" id="ARBA00023242"/>
    </source>
</evidence>
<feature type="region of interest" description="Disordered" evidence="4">
    <location>
        <begin position="233"/>
        <end position="324"/>
    </location>
</feature>
<feature type="coiled-coil region" evidence="3">
    <location>
        <begin position="141"/>
        <end position="211"/>
    </location>
</feature>
<keyword evidence="6" id="KW-1185">Reference proteome</keyword>
<comment type="caution">
    <text evidence="5">The sequence shown here is derived from an EMBL/GenBank/DDBJ whole genome shotgun (WGS) entry which is preliminary data.</text>
</comment>
<reference evidence="5 6" key="1">
    <citation type="submission" date="2015-06" db="EMBL/GenBank/DDBJ databases">
        <title>Draft genome of the ant-associated black yeast Phialophora attae CBS 131958.</title>
        <authorList>
            <person name="Moreno L.F."/>
            <person name="Stielow B.J."/>
            <person name="de Hoog S."/>
            <person name="Vicente V.A."/>
            <person name="Weiss V.A."/>
            <person name="de Vries M."/>
            <person name="Cruz L.M."/>
            <person name="Souza E.M."/>
        </authorList>
    </citation>
    <scope>NUCLEOTIDE SEQUENCE [LARGE SCALE GENOMIC DNA]</scope>
    <source>
        <strain evidence="5 6">CBS 131958</strain>
    </source>
</reference>